<keyword evidence="3" id="KW-1185">Reference proteome</keyword>
<dbReference type="RefSeq" id="XP_033679697.1">
    <property type="nucleotide sequence ID" value="XM_033836397.1"/>
</dbReference>
<evidence type="ECO:0000313" key="3">
    <source>
        <dbReference type="Proteomes" id="UP000800094"/>
    </source>
</evidence>
<evidence type="ECO:0000313" key="2">
    <source>
        <dbReference type="EMBL" id="KAF2244693.1"/>
    </source>
</evidence>
<protein>
    <submittedName>
        <fullName evidence="2">Uncharacterized protein</fullName>
    </submittedName>
</protein>
<dbReference type="EMBL" id="ML987202">
    <property type="protein sequence ID" value="KAF2244693.1"/>
    <property type="molecule type" value="Genomic_DNA"/>
</dbReference>
<accession>A0A6A6I559</accession>
<feature type="region of interest" description="Disordered" evidence="1">
    <location>
        <begin position="69"/>
        <end position="145"/>
    </location>
</feature>
<name>A0A6A6I559_9PLEO</name>
<organism evidence="2 3">
    <name type="scientific">Trematosphaeria pertusa</name>
    <dbReference type="NCBI Taxonomy" id="390896"/>
    <lineage>
        <taxon>Eukaryota</taxon>
        <taxon>Fungi</taxon>
        <taxon>Dikarya</taxon>
        <taxon>Ascomycota</taxon>
        <taxon>Pezizomycotina</taxon>
        <taxon>Dothideomycetes</taxon>
        <taxon>Pleosporomycetidae</taxon>
        <taxon>Pleosporales</taxon>
        <taxon>Massarineae</taxon>
        <taxon>Trematosphaeriaceae</taxon>
        <taxon>Trematosphaeria</taxon>
    </lineage>
</organism>
<dbReference type="OrthoDB" id="5371646at2759"/>
<gene>
    <name evidence="2" type="ORF">BU26DRAFT_84453</name>
</gene>
<dbReference type="Proteomes" id="UP000800094">
    <property type="component" value="Unassembled WGS sequence"/>
</dbReference>
<dbReference type="GeneID" id="54589727"/>
<feature type="compositionally biased region" description="Basic and acidic residues" evidence="1">
    <location>
        <begin position="125"/>
        <end position="139"/>
    </location>
</feature>
<dbReference type="AlphaFoldDB" id="A0A6A6I559"/>
<sequence>MSDTEAKSGKAAGSGWTDKERLTYLFALIDNTGVKLDYNTTPRPNGRSVIACQRMVDRLKGTLKDELEALKAGDPIGNVTPKKARANGNGDGDGEKKTPTKRKTKGEANVDGEGSPKKRGRKKKADAEVEVREEVKQEVDASDEI</sequence>
<proteinExistence type="predicted"/>
<reference evidence="2" key="1">
    <citation type="journal article" date="2020" name="Stud. Mycol.">
        <title>101 Dothideomycetes genomes: a test case for predicting lifestyles and emergence of pathogens.</title>
        <authorList>
            <person name="Haridas S."/>
            <person name="Albert R."/>
            <person name="Binder M."/>
            <person name="Bloem J."/>
            <person name="Labutti K."/>
            <person name="Salamov A."/>
            <person name="Andreopoulos B."/>
            <person name="Baker S."/>
            <person name="Barry K."/>
            <person name="Bills G."/>
            <person name="Bluhm B."/>
            <person name="Cannon C."/>
            <person name="Castanera R."/>
            <person name="Culley D."/>
            <person name="Daum C."/>
            <person name="Ezra D."/>
            <person name="Gonzalez J."/>
            <person name="Henrissat B."/>
            <person name="Kuo A."/>
            <person name="Liang C."/>
            <person name="Lipzen A."/>
            <person name="Lutzoni F."/>
            <person name="Magnuson J."/>
            <person name="Mondo S."/>
            <person name="Nolan M."/>
            <person name="Ohm R."/>
            <person name="Pangilinan J."/>
            <person name="Park H.-J."/>
            <person name="Ramirez L."/>
            <person name="Alfaro M."/>
            <person name="Sun H."/>
            <person name="Tritt A."/>
            <person name="Yoshinaga Y."/>
            <person name="Zwiers L.-H."/>
            <person name="Turgeon B."/>
            <person name="Goodwin S."/>
            <person name="Spatafora J."/>
            <person name="Crous P."/>
            <person name="Grigoriev I."/>
        </authorList>
    </citation>
    <scope>NUCLEOTIDE SEQUENCE</scope>
    <source>
        <strain evidence="2">CBS 122368</strain>
    </source>
</reference>
<evidence type="ECO:0000256" key="1">
    <source>
        <dbReference type="SAM" id="MobiDB-lite"/>
    </source>
</evidence>